<feature type="domain" description="Rad50/SbcC-type AAA" evidence="5">
    <location>
        <begin position="5"/>
        <end position="211"/>
    </location>
</feature>
<evidence type="ECO:0000256" key="2">
    <source>
        <dbReference type="ARBA" id="ARBA00011322"/>
    </source>
</evidence>
<keyword evidence="7" id="KW-1185">Reference proteome</keyword>
<dbReference type="PANTHER" id="PTHR32114:SF2">
    <property type="entry name" value="ABC TRANSPORTER ABCH.3"/>
    <property type="match status" value="1"/>
</dbReference>
<feature type="coiled-coil region" evidence="4">
    <location>
        <begin position="278"/>
        <end position="365"/>
    </location>
</feature>
<comment type="caution">
    <text evidence="6">The sequence shown here is derived from an EMBL/GenBank/DDBJ whole genome shotgun (WGS) entry which is preliminary data.</text>
</comment>
<dbReference type="Gene3D" id="3.40.50.300">
    <property type="entry name" value="P-loop containing nucleotide triphosphate hydrolases"/>
    <property type="match status" value="2"/>
</dbReference>
<feature type="coiled-coil region" evidence="4">
    <location>
        <begin position="407"/>
        <end position="513"/>
    </location>
</feature>
<dbReference type="Pfam" id="PF13476">
    <property type="entry name" value="AAA_23"/>
    <property type="match status" value="1"/>
</dbReference>
<reference evidence="7" key="1">
    <citation type="journal article" date="2019" name="Int. J. Syst. Evol. Microbiol.">
        <title>The Global Catalogue of Microorganisms (GCM) 10K type strain sequencing project: providing services to taxonomists for standard genome sequencing and annotation.</title>
        <authorList>
            <consortium name="The Broad Institute Genomics Platform"/>
            <consortium name="The Broad Institute Genome Sequencing Center for Infectious Disease"/>
            <person name="Wu L."/>
            <person name="Ma J."/>
        </authorList>
    </citation>
    <scope>NUCLEOTIDE SEQUENCE [LARGE SCALE GENOMIC DNA]</scope>
    <source>
        <strain evidence="7">IBRC-M 10908</strain>
    </source>
</reference>
<dbReference type="EMBL" id="JBHSDK010000021">
    <property type="protein sequence ID" value="MFC4336566.1"/>
    <property type="molecule type" value="Genomic_DNA"/>
</dbReference>
<organism evidence="6 7">
    <name type="scientific">Salininema proteolyticum</name>
    <dbReference type="NCBI Taxonomy" id="1607685"/>
    <lineage>
        <taxon>Bacteria</taxon>
        <taxon>Bacillati</taxon>
        <taxon>Actinomycetota</taxon>
        <taxon>Actinomycetes</taxon>
        <taxon>Glycomycetales</taxon>
        <taxon>Glycomycetaceae</taxon>
        <taxon>Salininema</taxon>
    </lineage>
</organism>
<dbReference type="SUPFAM" id="SSF52540">
    <property type="entry name" value="P-loop containing nucleoside triphosphate hydrolases"/>
    <property type="match status" value="2"/>
</dbReference>
<dbReference type="Proteomes" id="UP001595823">
    <property type="component" value="Unassembled WGS sequence"/>
</dbReference>
<dbReference type="Pfam" id="PF13558">
    <property type="entry name" value="SbcC_Walker_B"/>
    <property type="match status" value="1"/>
</dbReference>
<evidence type="ECO:0000313" key="7">
    <source>
        <dbReference type="Proteomes" id="UP001595823"/>
    </source>
</evidence>
<comment type="similarity">
    <text evidence="1">Belongs to the SMC family. SbcC subfamily.</text>
</comment>
<comment type="subunit">
    <text evidence="2">Heterodimer of SbcC and SbcD.</text>
</comment>
<evidence type="ECO:0000256" key="1">
    <source>
        <dbReference type="ARBA" id="ARBA00006930"/>
    </source>
</evidence>
<accession>A0ABV8U1V6</accession>
<name>A0ABV8U1V6_9ACTN</name>
<protein>
    <recommendedName>
        <fullName evidence="3">Nuclease SbcCD subunit C</fullName>
    </recommendedName>
</protein>
<dbReference type="InterPro" id="IPR027417">
    <property type="entry name" value="P-loop_NTPase"/>
</dbReference>
<gene>
    <name evidence="6" type="ORF">ACFPET_15285</name>
</gene>
<proteinExistence type="inferred from homology"/>
<evidence type="ECO:0000313" key="6">
    <source>
        <dbReference type="EMBL" id="MFC4336566.1"/>
    </source>
</evidence>
<evidence type="ECO:0000259" key="5">
    <source>
        <dbReference type="Pfam" id="PF13476"/>
    </source>
</evidence>
<dbReference type="InterPro" id="IPR038729">
    <property type="entry name" value="Rad50/SbcC_AAA"/>
</dbReference>
<keyword evidence="4" id="KW-0175">Coiled coil</keyword>
<evidence type="ECO:0000256" key="3">
    <source>
        <dbReference type="ARBA" id="ARBA00013368"/>
    </source>
</evidence>
<dbReference type="RefSeq" id="WP_380622628.1">
    <property type="nucleotide sequence ID" value="NZ_JBHSDK010000021.1"/>
</dbReference>
<sequence>MRPVRLDLNGFGSYAEGTSLDFSDVDFFALTGPTGSGKSTVLDSICFALYGRTPRLRNKLDFTIAPSATEGSVRLVFHAGDDRYVVTRSLRRNKNGKVSTTNAGIERLPRDVDATDDEALVENLGVPVATGAAGVTKAVERIIGLPFEQFTKSVLLPQGEFAEFLHASASERRDILENLLGHGVYADIQKKAAARRDTADTTRKTLEAQAAKIPAVTDADLTAAREAVAGLDAAGPRVRESAEELDSLSGALQGIKDDLAAIDKQLAGLTYIKRPAGLDDLTERLEEERARLRERGEEVESAEAADEELRERLSGLNLAVITRQLDAWQQFHECEINITKGTQLVDALREEIEEQRELVDAAREEVDVQTHMVEQARLADFAGSLREQLSEGHPCPVCDQEVEDIPERDINQALMDAQSAVKEAKDELDQAEKHLQKEEAKLVQYETRLKERLDEKKRLKRKLADAPDAEVLKGQQEEAEAADAQLKASSNTLSASRKALRAAQKRFDSVEERHRGAWHDFRHARDQVAALNPPVAPDDLNTAWNDLVDWAKELLLKTQERREELRTRMENSGARAEDLRRTMKADLLDLGVKAASAVRGTDFITAHLQALADAEHRLEGLVDARARRVDLEADISRNLRDYEIAKALTDHLRANRFTGWLLTEALDELVAGASRTLHRITGGQYDLVRRDNEFWVVDHHDADLERPVRSLSGGETFAASLSLALALSEQLAAMSTGGTALDSIMLDEGFGTLDPETLDSVATILEALTTSSTRMVGVVTHVADLAARVPVRFEVTKSGKGSRVEKTVN</sequence>
<evidence type="ECO:0000256" key="4">
    <source>
        <dbReference type="SAM" id="Coils"/>
    </source>
</evidence>
<dbReference type="PANTHER" id="PTHR32114">
    <property type="entry name" value="ABC TRANSPORTER ABCH.3"/>
    <property type="match status" value="1"/>
</dbReference>